<dbReference type="EMBL" id="PHUJ01000002">
    <property type="protein sequence ID" value="PKB41199.1"/>
    <property type="molecule type" value="Genomic_DNA"/>
</dbReference>
<dbReference type="SUPFAM" id="SSF56349">
    <property type="entry name" value="DNA breaking-rejoining enzymes"/>
    <property type="match status" value="1"/>
</dbReference>
<gene>
    <name evidence="2" type="ORF">ATL51_0161</name>
</gene>
<name>A0AA44UV00_PSEA5</name>
<evidence type="ECO:0000313" key="2">
    <source>
        <dbReference type="EMBL" id="PKB41199.1"/>
    </source>
</evidence>
<dbReference type="Proteomes" id="UP000232453">
    <property type="component" value="Unassembled WGS sequence"/>
</dbReference>
<dbReference type="PROSITE" id="PS51898">
    <property type="entry name" value="TYR_RECOMBINASE"/>
    <property type="match status" value="1"/>
</dbReference>
<dbReference type="InterPro" id="IPR002104">
    <property type="entry name" value="Integrase_catalytic"/>
</dbReference>
<comment type="caution">
    <text evidence="2">The sequence shown here is derived from an EMBL/GenBank/DDBJ whole genome shotgun (WGS) entry which is preliminary data.</text>
</comment>
<dbReference type="GO" id="GO:0015074">
    <property type="term" value="P:DNA integration"/>
    <property type="evidence" value="ECO:0007669"/>
    <property type="project" value="InterPro"/>
</dbReference>
<dbReference type="GO" id="GO:0006310">
    <property type="term" value="P:DNA recombination"/>
    <property type="evidence" value="ECO:0007669"/>
    <property type="project" value="InterPro"/>
</dbReference>
<accession>A0AA44UV00</accession>
<protein>
    <recommendedName>
        <fullName evidence="1">Tyr recombinase domain-containing protein</fullName>
    </recommendedName>
</protein>
<reference evidence="2 3" key="1">
    <citation type="submission" date="2017-11" db="EMBL/GenBank/DDBJ databases">
        <title>Sequencing the genomes of 1000 actinobacteria strains.</title>
        <authorList>
            <person name="Klenk H.-P."/>
        </authorList>
    </citation>
    <scope>NUCLEOTIDE SEQUENCE [LARGE SCALE GENOMIC DNA]</scope>
    <source>
        <strain evidence="2 3">DSM 44104</strain>
    </source>
</reference>
<evidence type="ECO:0000313" key="3">
    <source>
        <dbReference type="Proteomes" id="UP000232453"/>
    </source>
</evidence>
<dbReference type="InterPro" id="IPR011010">
    <property type="entry name" value="DNA_brk_join_enz"/>
</dbReference>
<organism evidence="2 3">
    <name type="scientific">Pseudonocardia alni</name>
    <name type="common">Amycolata alni</name>
    <dbReference type="NCBI Taxonomy" id="33907"/>
    <lineage>
        <taxon>Bacteria</taxon>
        <taxon>Bacillati</taxon>
        <taxon>Actinomycetota</taxon>
        <taxon>Actinomycetes</taxon>
        <taxon>Pseudonocardiales</taxon>
        <taxon>Pseudonocardiaceae</taxon>
        <taxon>Pseudonocardia</taxon>
    </lineage>
</organism>
<evidence type="ECO:0000259" key="1">
    <source>
        <dbReference type="PROSITE" id="PS51898"/>
    </source>
</evidence>
<feature type="domain" description="Tyr recombinase" evidence="1">
    <location>
        <begin position="284"/>
        <end position="434"/>
    </location>
</feature>
<dbReference type="RefSeq" id="WP_157818155.1">
    <property type="nucleotide sequence ID" value="NZ_JBICSI010000009.1"/>
</dbReference>
<dbReference type="GO" id="GO:0003677">
    <property type="term" value="F:DNA binding"/>
    <property type="evidence" value="ECO:0007669"/>
    <property type="project" value="InterPro"/>
</dbReference>
<sequence length="434" mass="45482">MTSPTSAAATSSGLSAAVGVLVDPDDTGECVAELGARHDPDHGVVVCHPRSGAAPLPVLGEDVLVALGKRPGGLVAEGVSRRGWALAGMWLRAERIEHLVVLRAHLLPPSRWRELAALTAAAGTKLWLVVHQGGLGTGHRAALDGTGAGLAPVRPWRVALALLPTPAEPVLGPFPEVPDVEFPLFRTAARRLLDPAGFARVDAVYRPTLLAARDLARRWTRPGTGLASIDPHHAAAALQRHTIDATSLDEVLTRVRAVQAGFCTAGVFLKLPRRRPGLPAAGVSYAPRLDPVTVERLRGLCSPTAAAALAIARVTGLRSAALRSLRVRDVHDTGPDQLLIAERTLYRIPAPVAGMVRAAILEHHAQRVAHDDPATSSETGAGGAGLFVGTEPGTVIGEQALQNVLDRGAAYTGVPALGPVFRGVEVHDLRGRWA</sequence>
<dbReference type="AlphaFoldDB" id="A0AA44UV00"/>
<proteinExistence type="predicted"/>